<evidence type="ECO:0000313" key="1">
    <source>
        <dbReference type="EMBL" id="KAI3715965.1"/>
    </source>
</evidence>
<name>A0ACB9B213_ARCLA</name>
<evidence type="ECO:0000313" key="2">
    <source>
        <dbReference type="Proteomes" id="UP001055879"/>
    </source>
</evidence>
<keyword evidence="2" id="KW-1185">Reference proteome</keyword>
<accession>A0ACB9B213</accession>
<organism evidence="1 2">
    <name type="scientific">Arctium lappa</name>
    <name type="common">Greater burdock</name>
    <name type="synonym">Lappa major</name>
    <dbReference type="NCBI Taxonomy" id="4217"/>
    <lineage>
        <taxon>Eukaryota</taxon>
        <taxon>Viridiplantae</taxon>
        <taxon>Streptophyta</taxon>
        <taxon>Embryophyta</taxon>
        <taxon>Tracheophyta</taxon>
        <taxon>Spermatophyta</taxon>
        <taxon>Magnoliopsida</taxon>
        <taxon>eudicotyledons</taxon>
        <taxon>Gunneridae</taxon>
        <taxon>Pentapetalae</taxon>
        <taxon>asterids</taxon>
        <taxon>campanulids</taxon>
        <taxon>Asterales</taxon>
        <taxon>Asteraceae</taxon>
        <taxon>Carduoideae</taxon>
        <taxon>Cardueae</taxon>
        <taxon>Arctiinae</taxon>
        <taxon>Arctium</taxon>
    </lineage>
</organism>
<proteinExistence type="predicted"/>
<sequence length="111" mass="12805">MEGGITSDGFRRIGVPDELGQRWEFQVESSRVFFLIDGFGRRWRADGKREEGRYGGGGGLADDGALKRWRWFWVRRRWSDGCGGGSVGDRAMEVVVGPPTLERWRGWWVRR</sequence>
<comment type="caution">
    <text evidence="1">The sequence shown here is derived from an EMBL/GenBank/DDBJ whole genome shotgun (WGS) entry which is preliminary data.</text>
</comment>
<gene>
    <name evidence="1" type="ORF">L6452_22964</name>
</gene>
<reference evidence="2" key="1">
    <citation type="journal article" date="2022" name="Mol. Ecol. Resour.">
        <title>The genomes of chicory, endive, great burdock and yacon provide insights into Asteraceae palaeo-polyploidization history and plant inulin production.</title>
        <authorList>
            <person name="Fan W."/>
            <person name="Wang S."/>
            <person name="Wang H."/>
            <person name="Wang A."/>
            <person name="Jiang F."/>
            <person name="Liu H."/>
            <person name="Zhao H."/>
            <person name="Xu D."/>
            <person name="Zhang Y."/>
        </authorList>
    </citation>
    <scope>NUCLEOTIDE SEQUENCE [LARGE SCALE GENOMIC DNA]</scope>
    <source>
        <strain evidence="2">cv. Niubang</strain>
    </source>
</reference>
<reference evidence="1 2" key="2">
    <citation type="journal article" date="2022" name="Mol. Ecol. Resour.">
        <title>The genomes of chicory, endive, great burdock and yacon provide insights into Asteraceae paleo-polyploidization history and plant inulin production.</title>
        <authorList>
            <person name="Fan W."/>
            <person name="Wang S."/>
            <person name="Wang H."/>
            <person name="Wang A."/>
            <person name="Jiang F."/>
            <person name="Liu H."/>
            <person name="Zhao H."/>
            <person name="Xu D."/>
            <person name="Zhang Y."/>
        </authorList>
    </citation>
    <scope>NUCLEOTIDE SEQUENCE [LARGE SCALE GENOMIC DNA]</scope>
    <source>
        <strain evidence="2">cv. Niubang</strain>
    </source>
</reference>
<dbReference type="EMBL" id="CM042053">
    <property type="protein sequence ID" value="KAI3715965.1"/>
    <property type="molecule type" value="Genomic_DNA"/>
</dbReference>
<protein>
    <submittedName>
        <fullName evidence="1">Uncharacterized protein</fullName>
    </submittedName>
</protein>
<dbReference type="Proteomes" id="UP001055879">
    <property type="component" value="Linkage Group LG07"/>
</dbReference>